<sequence>MSNLLLVIAFSNRAFCYSQLELHRHVIEDRDRALQLDPARLTFPKNNRERVKVTNALSLNLAPAYSVIRAVSSLGRKGDAVLVWEQGYEHAQHQSSDLKLLLELEELLTTAKHGNISFEDGESNKSDSQVNGSPDIIDEFSYNSESDTSESRDNDKTAKYPEALIGRGTAYAFKPELDAAIADLSKAWKRRRQARAALGEFVEAIEDLAKALEFESNSADILHERDRDNKSAYTYLGLALSLIGEYKKAEYAHLKSLQIDRIFLEAWAHLTQVTHVSSVSDRYNVVGEDFWSSTWCSSAAFEGKQLEGTRITFVKIWEDYDTEMAMAWEAICNAYCGEITGLLILMCLKIRIVVILGLFLAANMEFTGSIPQGLQVDWEATLHLDSNSFVDSIKSWLYPSVKVTTSWKDYHDVASTFPTTGSVVAALSASDD</sequence>
<dbReference type="Gramene" id="rna-AYBTSS11_LOCUS4455">
    <property type="protein sequence ID" value="CAJ1929408.1"/>
    <property type="gene ID" value="gene-AYBTSS11_LOCUS4455"/>
</dbReference>
<dbReference type="PANTHER" id="PTHR44749:SF1">
    <property type="entry name" value="TETRATRICOPEPTIDE-LIKE HELICAL DOMAIN-CONTAINING PROTEIN"/>
    <property type="match status" value="1"/>
</dbReference>
<dbReference type="SMART" id="SM00028">
    <property type="entry name" value="TPR"/>
    <property type="match status" value="3"/>
</dbReference>
<evidence type="ECO:0000313" key="2">
    <source>
        <dbReference type="EMBL" id="CAJ1929408.1"/>
    </source>
</evidence>
<dbReference type="SUPFAM" id="SSF48452">
    <property type="entry name" value="TPR-like"/>
    <property type="match status" value="1"/>
</dbReference>
<dbReference type="InterPro" id="IPR019734">
    <property type="entry name" value="TPR_rpt"/>
</dbReference>
<keyword evidence="3" id="KW-1185">Reference proteome</keyword>
<organism evidence="2 3">
    <name type="scientific">Sphenostylis stenocarpa</name>
    <dbReference type="NCBI Taxonomy" id="92480"/>
    <lineage>
        <taxon>Eukaryota</taxon>
        <taxon>Viridiplantae</taxon>
        <taxon>Streptophyta</taxon>
        <taxon>Embryophyta</taxon>
        <taxon>Tracheophyta</taxon>
        <taxon>Spermatophyta</taxon>
        <taxon>Magnoliopsida</taxon>
        <taxon>eudicotyledons</taxon>
        <taxon>Gunneridae</taxon>
        <taxon>Pentapetalae</taxon>
        <taxon>rosids</taxon>
        <taxon>fabids</taxon>
        <taxon>Fabales</taxon>
        <taxon>Fabaceae</taxon>
        <taxon>Papilionoideae</taxon>
        <taxon>50 kb inversion clade</taxon>
        <taxon>NPAAA clade</taxon>
        <taxon>indigoferoid/millettioid clade</taxon>
        <taxon>Phaseoleae</taxon>
        <taxon>Sphenostylis</taxon>
    </lineage>
</organism>
<dbReference type="Gene3D" id="1.25.40.10">
    <property type="entry name" value="Tetratricopeptide repeat domain"/>
    <property type="match status" value="2"/>
</dbReference>
<name>A0AA86S1S8_9FABA</name>
<dbReference type="EMBL" id="OY731399">
    <property type="protein sequence ID" value="CAJ1929408.1"/>
    <property type="molecule type" value="Genomic_DNA"/>
</dbReference>
<dbReference type="GO" id="GO:0045892">
    <property type="term" value="P:negative regulation of DNA-templated transcription"/>
    <property type="evidence" value="ECO:0007669"/>
    <property type="project" value="InterPro"/>
</dbReference>
<proteinExistence type="predicted"/>
<evidence type="ECO:0000313" key="3">
    <source>
        <dbReference type="Proteomes" id="UP001189624"/>
    </source>
</evidence>
<dbReference type="AlphaFoldDB" id="A0AA86S1S8"/>
<evidence type="ECO:0000256" key="1">
    <source>
        <dbReference type="SAM" id="MobiDB-lite"/>
    </source>
</evidence>
<feature type="compositionally biased region" description="Basic and acidic residues" evidence="1">
    <location>
        <begin position="149"/>
        <end position="158"/>
    </location>
</feature>
<dbReference type="InterPro" id="IPR044650">
    <property type="entry name" value="SRFR1-like"/>
</dbReference>
<dbReference type="PANTHER" id="PTHR44749">
    <property type="entry name" value="SUPPRESSOR OF RPS4-RLD 1"/>
    <property type="match status" value="1"/>
</dbReference>
<protein>
    <submittedName>
        <fullName evidence="2">Uncharacterized protein</fullName>
    </submittedName>
</protein>
<dbReference type="Proteomes" id="UP001189624">
    <property type="component" value="Chromosome 2"/>
</dbReference>
<feature type="region of interest" description="Disordered" evidence="1">
    <location>
        <begin position="115"/>
        <end position="158"/>
    </location>
</feature>
<gene>
    <name evidence="2" type="ORF">AYBTSS11_LOCUS4455</name>
</gene>
<dbReference type="InterPro" id="IPR011990">
    <property type="entry name" value="TPR-like_helical_dom_sf"/>
</dbReference>
<accession>A0AA86S1S8</accession>
<reference evidence="2" key="1">
    <citation type="submission" date="2023-10" db="EMBL/GenBank/DDBJ databases">
        <authorList>
            <person name="Domelevo Entfellner J.-B."/>
        </authorList>
    </citation>
    <scope>NUCLEOTIDE SEQUENCE</scope>
</reference>